<dbReference type="PANTHER" id="PTHR33755:SF7">
    <property type="entry name" value="TOXIN MODULE OF TOXIN-ANTITOXIN SYSTEM RELE_STBE FAMILY"/>
    <property type="match status" value="1"/>
</dbReference>
<dbReference type="InterPro" id="IPR051803">
    <property type="entry name" value="TA_system_RelE-like_toxin"/>
</dbReference>
<organism evidence="3 4">
    <name type="scientific">Rhizobium deserti</name>
    <dbReference type="NCBI Taxonomy" id="2547961"/>
    <lineage>
        <taxon>Bacteria</taxon>
        <taxon>Pseudomonadati</taxon>
        <taxon>Pseudomonadota</taxon>
        <taxon>Alphaproteobacteria</taxon>
        <taxon>Hyphomicrobiales</taxon>
        <taxon>Rhizobiaceae</taxon>
        <taxon>Rhizobium/Agrobacterium group</taxon>
        <taxon>Rhizobium</taxon>
    </lineage>
</organism>
<accession>A0A4V3APL4</accession>
<evidence type="ECO:0000313" key="4">
    <source>
        <dbReference type="Proteomes" id="UP000295238"/>
    </source>
</evidence>
<evidence type="ECO:0000313" key="3">
    <source>
        <dbReference type="EMBL" id="TDK37245.1"/>
    </source>
</evidence>
<reference evidence="3 4" key="1">
    <citation type="submission" date="2019-03" db="EMBL/GenBank/DDBJ databases">
        <title>Rhizobium sp. nov., an bacterium isolated from biocrust in Mu Us Desert.</title>
        <authorList>
            <person name="Lixiong L."/>
        </authorList>
    </citation>
    <scope>NUCLEOTIDE SEQUENCE [LARGE SCALE GENOMIC DNA]</scope>
    <source>
        <strain evidence="3 4">SPY-1</strain>
    </source>
</reference>
<evidence type="ECO:0000256" key="2">
    <source>
        <dbReference type="ARBA" id="ARBA00022649"/>
    </source>
</evidence>
<dbReference type="Proteomes" id="UP000295238">
    <property type="component" value="Unassembled WGS sequence"/>
</dbReference>
<sequence>MKIRLSDRALDFLKREQGYLAKFDKRVALAVVQQIRAAIKLVGEYPQVGPAVDGAQAVRRYVAAPYQIDYQLDDAGIIIVAIRHGRQAPREMEADYPPSDME</sequence>
<dbReference type="PANTHER" id="PTHR33755">
    <property type="entry name" value="TOXIN PARE1-RELATED"/>
    <property type="match status" value="1"/>
</dbReference>
<keyword evidence="4" id="KW-1185">Reference proteome</keyword>
<protein>
    <submittedName>
        <fullName evidence="3">Type II toxin-antitoxin system RelE/ParE family toxin</fullName>
    </submittedName>
</protein>
<dbReference type="InterPro" id="IPR035093">
    <property type="entry name" value="RelE/ParE_toxin_dom_sf"/>
</dbReference>
<keyword evidence="2" id="KW-1277">Toxin-antitoxin system</keyword>
<comment type="caution">
    <text evidence="3">The sequence shown here is derived from an EMBL/GenBank/DDBJ whole genome shotgun (WGS) entry which is preliminary data.</text>
</comment>
<name>A0A4V3APL4_9HYPH</name>
<dbReference type="InterPro" id="IPR007712">
    <property type="entry name" value="RelE/ParE_toxin"/>
</dbReference>
<comment type="similarity">
    <text evidence="1">Belongs to the RelE toxin family.</text>
</comment>
<dbReference type="OrthoDB" id="8302885at2"/>
<gene>
    <name evidence="3" type="ORF">E2F50_10180</name>
</gene>
<dbReference type="EMBL" id="SMTL01000002">
    <property type="protein sequence ID" value="TDK37245.1"/>
    <property type="molecule type" value="Genomic_DNA"/>
</dbReference>
<dbReference type="Pfam" id="PF05016">
    <property type="entry name" value="ParE_toxin"/>
    <property type="match status" value="1"/>
</dbReference>
<evidence type="ECO:0000256" key="1">
    <source>
        <dbReference type="ARBA" id="ARBA00006226"/>
    </source>
</evidence>
<dbReference type="Gene3D" id="3.30.2310.20">
    <property type="entry name" value="RelE-like"/>
    <property type="match status" value="1"/>
</dbReference>
<proteinExistence type="inferred from homology"/>
<dbReference type="AlphaFoldDB" id="A0A4V3APL4"/>
<dbReference type="RefSeq" id="WP_133316012.1">
    <property type="nucleotide sequence ID" value="NZ_SMTL01000002.1"/>
</dbReference>